<feature type="compositionally biased region" description="Low complexity" evidence="2">
    <location>
        <begin position="86"/>
        <end position="129"/>
    </location>
</feature>
<comment type="similarity">
    <text evidence="1">Belongs to the PPP4R2 family.</text>
</comment>
<dbReference type="InterPro" id="IPR015267">
    <property type="entry name" value="PPP4R2"/>
</dbReference>
<feature type="compositionally biased region" description="Polar residues" evidence="2">
    <location>
        <begin position="470"/>
        <end position="479"/>
    </location>
</feature>
<feature type="compositionally biased region" description="Polar residues" evidence="2">
    <location>
        <begin position="328"/>
        <end position="343"/>
    </location>
</feature>
<accession>A0ABR3P9M2</accession>
<feature type="compositionally biased region" description="Polar residues" evidence="2">
    <location>
        <begin position="412"/>
        <end position="426"/>
    </location>
</feature>
<feature type="compositionally biased region" description="Acidic residues" evidence="2">
    <location>
        <begin position="547"/>
        <end position="557"/>
    </location>
</feature>
<dbReference type="RefSeq" id="XP_069199052.1">
    <property type="nucleotide sequence ID" value="XM_069342550.1"/>
</dbReference>
<proteinExistence type="inferred from homology"/>
<feature type="compositionally biased region" description="Basic and acidic residues" evidence="2">
    <location>
        <begin position="535"/>
        <end position="546"/>
    </location>
</feature>
<feature type="compositionally biased region" description="Low complexity" evidence="2">
    <location>
        <begin position="392"/>
        <end position="404"/>
    </location>
</feature>
<feature type="compositionally biased region" description="Low complexity" evidence="2">
    <location>
        <begin position="506"/>
        <end position="518"/>
    </location>
</feature>
<reference evidence="3 4" key="1">
    <citation type="submission" date="2024-07" db="EMBL/GenBank/DDBJ databases">
        <title>Draft sequence of the Neodothiora populina.</title>
        <authorList>
            <person name="Drown D.D."/>
            <person name="Schuette U.S."/>
            <person name="Buechlein A.B."/>
            <person name="Rusch D.R."/>
            <person name="Winton L.W."/>
            <person name="Adams G.A."/>
        </authorList>
    </citation>
    <scope>NUCLEOTIDE SEQUENCE [LARGE SCALE GENOMIC DNA]</scope>
    <source>
        <strain evidence="3 4">CPC 39397</strain>
    </source>
</reference>
<sequence length="557" mass="57886">MSVMESSEDILEQAARDGSIDISEWPRVLENVLQRLHNIVHNDFPIPQVPASASAAAPAPASSIAPATATATTTHAAPVDLTVAAAASPQTSQSSDPSVPSSSQTQTDGSTDDAATAAAAATEPEPSSQTSATTNKENAPPVRPPVPSFSGTANTPAPSTSVVEMEHTPLPDSSLPPDLLSSYQSSVNILRTTFSQSPPYTVQRLAELVLQPRRHYRYLPPFLSALDRAVSVTSTVNEFPIPVVQTSGAVKFFTNGDSTNGVGDRAGLGSDESLGGALLTPIPWIKRQEDDENAHMALADPTNTNQELRTEDEETIDGPHGAGRVETVSVTTNSLQNNPTHAQAPTGDGDGSEGVQAHEQELRSQGAVTQGELLRQEQEAGVVPDGGEPIRRTLLAGAGAAAVGRDADSALTQSENGVDAASTGSTGADERPHARGPDLIGMEDTGPQTPSAAGRPLDMEAAAGKKESPHSTSPIAESEQQAHETASIVDKEQGDATVVQGNEGGASDTAVAEDAAAALERKRKRTGGEEEDGKADDSEKEKKLEMADDDEMTDVTF</sequence>
<feature type="region of interest" description="Disordered" evidence="2">
    <location>
        <begin position="300"/>
        <end position="557"/>
    </location>
</feature>
<dbReference type="Pfam" id="PF09184">
    <property type="entry name" value="PPP4R2"/>
    <property type="match status" value="1"/>
</dbReference>
<dbReference type="PANTHER" id="PTHR16487:SF0">
    <property type="entry name" value="PROTEIN PHOSPHATASE 4 REGULATORY SUBUNIT 2-RELATED"/>
    <property type="match status" value="1"/>
</dbReference>
<evidence type="ECO:0000313" key="4">
    <source>
        <dbReference type="Proteomes" id="UP001562354"/>
    </source>
</evidence>
<keyword evidence="4" id="KW-1185">Reference proteome</keyword>
<feature type="region of interest" description="Disordered" evidence="2">
    <location>
        <begin position="86"/>
        <end position="173"/>
    </location>
</feature>
<protein>
    <recommendedName>
        <fullName evidence="5">Protein phosphatase 4 core regulatory subunit R2</fullName>
    </recommendedName>
</protein>
<comment type="caution">
    <text evidence="3">The sequence shown here is derived from an EMBL/GenBank/DDBJ whole genome shotgun (WGS) entry which is preliminary data.</text>
</comment>
<feature type="compositionally biased region" description="Polar residues" evidence="2">
    <location>
        <begin position="149"/>
        <end position="162"/>
    </location>
</feature>
<evidence type="ECO:0000313" key="3">
    <source>
        <dbReference type="EMBL" id="KAL1302776.1"/>
    </source>
</evidence>
<evidence type="ECO:0000256" key="1">
    <source>
        <dbReference type="ARBA" id="ARBA00009207"/>
    </source>
</evidence>
<name>A0ABR3P9M2_9PEZI</name>
<dbReference type="Proteomes" id="UP001562354">
    <property type="component" value="Unassembled WGS sequence"/>
</dbReference>
<dbReference type="EMBL" id="JBFMKM010000012">
    <property type="protein sequence ID" value="KAL1302776.1"/>
    <property type="molecule type" value="Genomic_DNA"/>
</dbReference>
<gene>
    <name evidence="3" type="ORF">AAFC00_003123</name>
</gene>
<organism evidence="3 4">
    <name type="scientific">Neodothiora populina</name>
    <dbReference type="NCBI Taxonomy" id="2781224"/>
    <lineage>
        <taxon>Eukaryota</taxon>
        <taxon>Fungi</taxon>
        <taxon>Dikarya</taxon>
        <taxon>Ascomycota</taxon>
        <taxon>Pezizomycotina</taxon>
        <taxon>Dothideomycetes</taxon>
        <taxon>Dothideomycetidae</taxon>
        <taxon>Dothideales</taxon>
        <taxon>Dothioraceae</taxon>
        <taxon>Neodothiora</taxon>
    </lineage>
</organism>
<evidence type="ECO:0008006" key="5">
    <source>
        <dbReference type="Google" id="ProtNLM"/>
    </source>
</evidence>
<dbReference type="PANTHER" id="PTHR16487">
    <property type="entry name" value="PPP4R2-RELATED PROTEIN"/>
    <property type="match status" value="1"/>
</dbReference>
<dbReference type="GeneID" id="95976825"/>
<evidence type="ECO:0000256" key="2">
    <source>
        <dbReference type="SAM" id="MobiDB-lite"/>
    </source>
</evidence>